<keyword evidence="5" id="KW-0472">Membrane</keyword>
<dbReference type="AlphaFoldDB" id="A0A6A2X6J8"/>
<dbReference type="PANTHER" id="PTHR31083">
    <property type="entry name" value="UPSTREAM OF FLC PROTEIN (DUF966)"/>
    <property type="match status" value="1"/>
</dbReference>
<comment type="similarity">
    <text evidence="7">Belongs to the SOSEKI family.</text>
</comment>
<comment type="caution">
    <text evidence="9">The sequence shown here is derived from an EMBL/GenBank/DDBJ whole genome shotgun (WGS) entry which is preliminary data.</text>
</comment>
<evidence type="ECO:0000256" key="7">
    <source>
        <dbReference type="ARBA" id="ARBA00024211"/>
    </source>
</evidence>
<evidence type="ECO:0000256" key="4">
    <source>
        <dbReference type="ARBA" id="ARBA00022618"/>
    </source>
</evidence>
<keyword evidence="2" id="KW-0217">Developmental protein</keyword>
<keyword evidence="10" id="KW-1185">Reference proteome</keyword>
<keyword evidence="3" id="KW-1003">Cell membrane</keyword>
<evidence type="ECO:0000259" key="8">
    <source>
        <dbReference type="Pfam" id="PF06136"/>
    </source>
</evidence>
<protein>
    <recommendedName>
        <fullName evidence="8">SOSEKI DIX-like domain-containing protein</fullName>
    </recommendedName>
</protein>
<reference evidence="9" key="1">
    <citation type="submission" date="2019-09" db="EMBL/GenBank/DDBJ databases">
        <title>Draft genome information of white flower Hibiscus syriacus.</title>
        <authorList>
            <person name="Kim Y.-M."/>
        </authorList>
    </citation>
    <scope>NUCLEOTIDE SEQUENCE [LARGE SCALE GENOMIC DNA]</scope>
    <source>
        <strain evidence="9">YM2019G1</strain>
    </source>
</reference>
<evidence type="ECO:0000256" key="5">
    <source>
        <dbReference type="ARBA" id="ARBA00023136"/>
    </source>
</evidence>
<evidence type="ECO:0000313" key="10">
    <source>
        <dbReference type="Proteomes" id="UP000436088"/>
    </source>
</evidence>
<dbReference type="InterPro" id="IPR010369">
    <property type="entry name" value="SOK"/>
</dbReference>
<dbReference type="PANTHER" id="PTHR31083:SF20">
    <property type="entry name" value="AUXIN-RESPONSIVE PROTEIN"/>
    <property type="match status" value="1"/>
</dbReference>
<evidence type="ECO:0000256" key="2">
    <source>
        <dbReference type="ARBA" id="ARBA00022473"/>
    </source>
</evidence>
<dbReference type="Proteomes" id="UP000436088">
    <property type="component" value="Unassembled WGS sequence"/>
</dbReference>
<dbReference type="GO" id="GO:0005886">
    <property type="term" value="C:plasma membrane"/>
    <property type="evidence" value="ECO:0007669"/>
    <property type="project" value="UniProtKB-SubCell"/>
</dbReference>
<dbReference type="GO" id="GO:0051301">
    <property type="term" value="P:cell division"/>
    <property type="evidence" value="ECO:0007669"/>
    <property type="project" value="UniProtKB-KW"/>
</dbReference>
<evidence type="ECO:0000256" key="1">
    <source>
        <dbReference type="ARBA" id="ARBA00004413"/>
    </source>
</evidence>
<feature type="domain" description="SOSEKI DIX-like" evidence="8">
    <location>
        <begin position="41"/>
        <end position="106"/>
    </location>
</feature>
<evidence type="ECO:0000256" key="3">
    <source>
        <dbReference type="ARBA" id="ARBA00022475"/>
    </source>
</evidence>
<accession>A0A6A2X6J8</accession>
<organism evidence="9 10">
    <name type="scientific">Hibiscus syriacus</name>
    <name type="common">Rose of Sharon</name>
    <dbReference type="NCBI Taxonomy" id="106335"/>
    <lineage>
        <taxon>Eukaryota</taxon>
        <taxon>Viridiplantae</taxon>
        <taxon>Streptophyta</taxon>
        <taxon>Embryophyta</taxon>
        <taxon>Tracheophyta</taxon>
        <taxon>Spermatophyta</taxon>
        <taxon>Magnoliopsida</taxon>
        <taxon>eudicotyledons</taxon>
        <taxon>Gunneridae</taxon>
        <taxon>Pentapetalae</taxon>
        <taxon>rosids</taxon>
        <taxon>malvids</taxon>
        <taxon>Malvales</taxon>
        <taxon>Malvaceae</taxon>
        <taxon>Malvoideae</taxon>
        <taxon>Hibiscus</taxon>
    </lineage>
</organism>
<gene>
    <name evidence="9" type="ORF">F3Y22_tig00112114pilonHSYRG00203</name>
</gene>
<evidence type="ECO:0000313" key="9">
    <source>
        <dbReference type="EMBL" id="KAE8670722.1"/>
    </source>
</evidence>
<evidence type="ECO:0000256" key="6">
    <source>
        <dbReference type="ARBA" id="ARBA00023306"/>
    </source>
</evidence>
<dbReference type="EMBL" id="VEPZ02001504">
    <property type="protein sequence ID" value="KAE8670722.1"/>
    <property type="molecule type" value="Genomic_DNA"/>
</dbReference>
<dbReference type="InterPro" id="IPR048351">
    <property type="entry name" value="SOK_DIX"/>
</dbReference>
<dbReference type="GO" id="GO:0051258">
    <property type="term" value="P:protein polymerization"/>
    <property type="evidence" value="ECO:0007669"/>
    <property type="project" value="UniProtKB-ARBA"/>
</dbReference>
<keyword evidence="6" id="KW-0131">Cell cycle</keyword>
<keyword evidence="4" id="KW-0132">Cell division</keyword>
<proteinExistence type="inferred from homology"/>
<dbReference type="Pfam" id="PF06136">
    <property type="entry name" value="SOK"/>
    <property type="match status" value="1"/>
</dbReference>
<name>A0A6A2X6J8_HIBSY</name>
<sequence>MATNTRGKPELAMQKRYQERVTSPEGNIVWVKRKPNNEHKVPVVYYLSRNGRLEHPHFLEVPLSSPQGLCLKDVINKLNNLRGDGMANRLAAFRNVSKLSILRNGFFNFIDLQRFLRKYGSSKDSNVVAKTGRKHQSWSEFKELDEVDHRIFVAKTSRELISKGNSVSTQTDDGTKQGRFGVEITEEHEMEPNDLHAFDRFRIRTQKF</sequence>
<comment type="subcellular location">
    <subcellularLocation>
        <location evidence="1">Cell membrane</location>
        <topology evidence="1">Peripheral membrane protein</topology>
        <orientation evidence="1">Cytoplasmic side</orientation>
    </subcellularLocation>
</comment>